<gene>
    <name evidence="1" type="ORF">CYME_CMS292C</name>
</gene>
<protein>
    <submittedName>
        <fullName evidence="1">Uncharacterized protein</fullName>
    </submittedName>
</protein>
<sequence>MPMAVVRANGFIRGSGILDRVSRVTCSTLSRWHRHVTVINATRDASRVRFIKQPISVSRAYLQASVTLLCECGACSNHARFTCSMVPRQGTAWTQRLAPLGAHRAHRDVAQ</sequence>
<dbReference type="Proteomes" id="UP000007014">
    <property type="component" value="Chromosome 19"/>
</dbReference>
<reference evidence="1 2" key="1">
    <citation type="journal article" date="2004" name="Nature">
        <title>Genome sequence of the ultrasmall unicellular red alga Cyanidioschyzon merolae 10D.</title>
        <authorList>
            <person name="Matsuzaki M."/>
            <person name="Misumi O."/>
            <person name="Shin-i T."/>
            <person name="Maruyama S."/>
            <person name="Takahara M."/>
            <person name="Miyagishima S."/>
            <person name="Mori T."/>
            <person name="Nishida K."/>
            <person name="Yagisawa F."/>
            <person name="Nishida K."/>
            <person name="Yoshida Y."/>
            <person name="Nishimura Y."/>
            <person name="Nakao S."/>
            <person name="Kobayashi T."/>
            <person name="Momoyama Y."/>
            <person name="Higashiyama T."/>
            <person name="Minoda A."/>
            <person name="Sano M."/>
            <person name="Nomoto H."/>
            <person name="Oishi K."/>
            <person name="Hayashi H."/>
            <person name="Ohta F."/>
            <person name="Nishizaka S."/>
            <person name="Haga S."/>
            <person name="Miura S."/>
            <person name="Morishita T."/>
            <person name="Kabeya Y."/>
            <person name="Terasawa K."/>
            <person name="Suzuki Y."/>
            <person name="Ishii Y."/>
            <person name="Asakawa S."/>
            <person name="Takano H."/>
            <person name="Ohta N."/>
            <person name="Kuroiwa H."/>
            <person name="Tanaka K."/>
            <person name="Shimizu N."/>
            <person name="Sugano S."/>
            <person name="Sato N."/>
            <person name="Nozaki H."/>
            <person name="Ogasawara N."/>
            <person name="Kohara Y."/>
            <person name="Kuroiwa T."/>
        </authorList>
    </citation>
    <scope>NUCLEOTIDE SEQUENCE [LARGE SCALE GENOMIC DNA]</scope>
    <source>
        <strain evidence="1 2">10D</strain>
    </source>
</reference>
<dbReference type="KEGG" id="cme:CYME_CMS292C"/>
<proteinExistence type="predicted"/>
<accession>M1VM12</accession>
<dbReference type="EMBL" id="AP006501">
    <property type="protein sequence ID" value="BAM82883.1"/>
    <property type="molecule type" value="Genomic_DNA"/>
</dbReference>
<reference evidence="1 2" key="2">
    <citation type="journal article" date="2007" name="BMC Biol.">
        <title>A 100%-complete sequence reveals unusually simple genomic features in the hot-spring red alga Cyanidioschyzon merolae.</title>
        <authorList>
            <person name="Nozaki H."/>
            <person name="Takano H."/>
            <person name="Misumi O."/>
            <person name="Terasawa K."/>
            <person name="Matsuzaki M."/>
            <person name="Maruyama S."/>
            <person name="Nishida K."/>
            <person name="Yagisawa F."/>
            <person name="Yoshida Y."/>
            <person name="Fujiwara T."/>
            <person name="Takio S."/>
            <person name="Tamura K."/>
            <person name="Chung S.J."/>
            <person name="Nakamura S."/>
            <person name="Kuroiwa H."/>
            <person name="Tanaka K."/>
            <person name="Sato N."/>
            <person name="Kuroiwa T."/>
        </authorList>
    </citation>
    <scope>NUCLEOTIDE SEQUENCE [LARGE SCALE GENOMIC DNA]</scope>
    <source>
        <strain evidence="1 2">10D</strain>
    </source>
</reference>
<keyword evidence="2" id="KW-1185">Reference proteome</keyword>
<dbReference type="Gramene" id="CMS292CT">
    <property type="protein sequence ID" value="CMS292CT"/>
    <property type="gene ID" value="CMS292C"/>
</dbReference>
<name>M1VM12_CYAM1</name>
<evidence type="ECO:0000313" key="1">
    <source>
        <dbReference type="EMBL" id="BAM82883.1"/>
    </source>
</evidence>
<dbReference type="HOGENOM" id="CLU_2162010_0_0_1"/>
<dbReference type="RefSeq" id="XP_005538919.1">
    <property type="nucleotide sequence ID" value="XM_005538862.1"/>
</dbReference>
<dbReference type="AlphaFoldDB" id="M1VM12"/>
<organism evidence="1 2">
    <name type="scientific">Cyanidioschyzon merolae (strain NIES-3377 / 10D)</name>
    <name type="common">Unicellular red alga</name>
    <dbReference type="NCBI Taxonomy" id="280699"/>
    <lineage>
        <taxon>Eukaryota</taxon>
        <taxon>Rhodophyta</taxon>
        <taxon>Bangiophyceae</taxon>
        <taxon>Cyanidiales</taxon>
        <taxon>Cyanidiaceae</taxon>
        <taxon>Cyanidioschyzon</taxon>
    </lineage>
</organism>
<dbReference type="GeneID" id="16997187"/>
<evidence type="ECO:0000313" key="2">
    <source>
        <dbReference type="Proteomes" id="UP000007014"/>
    </source>
</evidence>